<dbReference type="Proteomes" id="UP000288212">
    <property type="component" value="Unassembled WGS sequence"/>
</dbReference>
<dbReference type="AlphaFoldDB" id="A0A432VXX8"/>
<protein>
    <submittedName>
        <fullName evidence="1">DUF1415 domain-containing protein</fullName>
    </submittedName>
</protein>
<gene>
    <name evidence="1" type="ORF">CWE06_01155</name>
</gene>
<proteinExistence type="predicted"/>
<evidence type="ECO:0000313" key="2">
    <source>
        <dbReference type="Proteomes" id="UP000288212"/>
    </source>
</evidence>
<dbReference type="InterPro" id="IPR009858">
    <property type="entry name" value="DUF1415"/>
</dbReference>
<accession>A0A432VXX8</accession>
<organism evidence="1 2">
    <name type="scientific">Aliidiomarina haloalkalitolerans</name>
    <dbReference type="NCBI Taxonomy" id="859059"/>
    <lineage>
        <taxon>Bacteria</taxon>
        <taxon>Pseudomonadati</taxon>
        <taxon>Pseudomonadota</taxon>
        <taxon>Gammaproteobacteria</taxon>
        <taxon>Alteromonadales</taxon>
        <taxon>Idiomarinaceae</taxon>
        <taxon>Aliidiomarina</taxon>
    </lineage>
</organism>
<sequence length="194" mass="22444">MKVTTEAAIQQTATWVQDVIVKYNFCPFARPEVEQEKIRYQVVASNKLDEALMACIQECEWLDQHPETETTLLILPYGFQRFEDFLELVDYANELLEVQGYEGVYQLATFHPDYVFADTDADDAANYTNRAPFPILHLLREATLEKVLAEYKDPETIPERNIEFARRKGADFFMNILQRIMDGTSHGQAPKDKP</sequence>
<dbReference type="EMBL" id="PIPI01000001">
    <property type="protein sequence ID" value="RUO21496.1"/>
    <property type="molecule type" value="Genomic_DNA"/>
</dbReference>
<dbReference type="RefSeq" id="WP_126790475.1">
    <property type="nucleotide sequence ID" value="NZ_PIPI01000001.1"/>
</dbReference>
<keyword evidence="2" id="KW-1185">Reference proteome</keyword>
<reference evidence="1 2" key="1">
    <citation type="journal article" date="2011" name="Front. Microbiol.">
        <title>Genomic signatures of strain selection and enhancement in Bacillus atrophaeus var. globigii, a historical biowarfare simulant.</title>
        <authorList>
            <person name="Gibbons H.S."/>
            <person name="Broomall S.M."/>
            <person name="McNew L.A."/>
            <person name="Daligault H."/>
            <person name="Chapman C."/>
            <person name="Bruce D."/>
            <person name="Karavis M."/>
            <person name="Krepps M."/>
            <person name="McGregor P.A."/>
            <person name="Hong C."/>
            <person name="Park K.H."/>
            <person name="Akmal A."/>
            <person name="Feldman A."/>
            <person name="Lin J.S."/>
            <person name="Chang W.E."/>
            <person name="Higgs B.W."/>
            <person name="Demirev P."/>
            <person name="Lindquist J."/>
            <person name="Liem A."/>
            <person name="Fochler E."/>
            <person name="Read T.D."/>
            <person name="Tapia R."/>
            <person name="Johnson S."/>
            <person name="Bishop-Lilly K.A."/>
            <person name="Detter C."/>
            <person name="Han C."/>
            <person name="Sozhamannan S."/>
            <person name="Rosenzweig C.N."/>
            <person name="Skowronski E.W."/>
        </authorList>
    </citation>
    <scope>NUCLEOTIDE SEQUENCE [LARGE SCALE GENOMIC DNA]</scope>
    <source>
        <strain evidence="1 2">AK5</strain>
    </source>
</reference>
<dbReference type="OrthoDB" id="277390at2"/>
<evidence type="ECO:0000313" key="1">
    <source>
        <dbReference type="EMBL" id="RUO21496.1"/>
    </source>
</evidence>
<comment type="caution">
    <text evidence="1">The sequence shown here is derived from an EMBL/GenBank/DDBJ whole genome shotgun (WGS) entry which is preliminary data.</text>
</comment>
<dbReference type="Pfam" id="PF07209">
    <property type="entry name" value="DUF1415"/>
    <property type="match status" value="1"/>
</dbReference>
<name>A0A432VXX8_9GAMM</name>